<organism evidence="1 2">
    <name type="scientific">Paracoccus marinaquae</name>
    <dbReference type="NCBI Taxonomy" id="2841926"/>
    <lineage>
        <taxon>Bacteria</taxon>
        <taxon>Pseudomonadati</taxon>
        <taxon>Pseudomonadota</taxon>
        <taxon>Alphaproteobacteria</taxon>
        <taxon>Rhodobacterales</taxon>
        <taxon>Paracoccaceae</taxon>
        <taxon>Paracoccus</taxon>
    </lineage>
</organism>
<keyword evidence="2" id="KW-1185">Reference proteome</keyword>
<name>A0ABS6ART6_9RHOB</name>
<gene>
    <name evidence="1" type="ORF">KNW02_19775</name>
</gene>
<dbReference type="Pfam" id="PF07183">
    <property type="entry name" value="DUF1403"/>
    <property type="match status" value="1"/>
</dbReference>
<proteinExistence type="predicted"/>
<accession>A0ABS6ART6</accession>
<comment type="caution">
    <text evidence="1">The sequence shown here is derived from an EMBL/GenBank/DDBJ whole genome shotgun (WGS) entry which is preliminary data.</text>
</comment>
<reference evidence="1" key="1">
    <citation type="submission" date="2021-06" db="EMBL/GenBank/DDBJ databases">
        <title>Paracoccus bacterium XHP0099 sp. nov., isolated from the surface waters of the Yellow Sea.</title>
        <authorList>
            <person name="Xue H."/>
            <person name="Zhang D."/>
        </authorList>
    </citation>
    <scope>NUCLEOTIDE SEQUENCE</scope>
    <source>
        <strain evidence="1">XHP0099</strain>
    </source>
</reference>
<evidence type="ECO:0000313" key="2">
    <source>
        <dbReference type="Proteomes" id="UP001166191"/>
    </source>
</evidence>
<dbReference type="EMBL" id="JAHKNG010000076">
    <property type="protein sequence ID" value="MBU3032320.1"/>
    <property type="molecule type" value="Genomic_DNA"/>
</dbReference>
<protein>
    <submittedName>
        <fullName evidence="1">DUF1403 family protein</fullName>
    </submittedName>
</protein>
<dbReference type="Proteomes" id="UP001166191">
    <property type="component" value="Unassembled WGS sequence"/>
</dbReference>
<sequence>MGGDADEFLRTWCGAVATGCEEGFRTVRRLMNWADQARQATARIKGGNAALAIDALVAHPVLSAMALESTTGLSRDTAERLLVRLKGLGLIREVTGGKRFRLWTAAV</sequence>
<dbReference type="InterPro" id="IPR009843">
    <property type="entry name" value="DUF1403"/>
</dbReference>
<evidence type="ECO:0000313" key="1">
    <source>
        <dbReference type="EMBL" id="MBU3032320.1"/>
    </source>
</evidence>